<evidence type="ECO:0000313" key="2">
    <source>
        <dbReference type="EMBL" id="EBS8258355.1"/>
    </source>
</evidence>
<keyword evidence="1" id="KW-0472">Membrane</keyword>
<keyword evidence="1" id="KW-1133">Transmembrane helix</keyword>
<evidence type="ECO:0000256" key="1">
    <source>
        <dbReference type="SAM" id="Phobius"/>
    </source>
</evidence>
<feature type="transmembrane region" description="Helical" evidence="1">
    <location>
        <begin position="112"/>
        <end position="134"/>
    </location>
</feature>
<proteinExistence type="predicted"/>
<protein>
    <recommendedName>
        <fullName evidence="3">Holin</fullName>
    </recommendedName>
</protein>
<keyword evidence="1" id="KW-0812">Transmembrane</keyword>
<evidence type="ECO:0008006" key="3">
    <source>
        <dbReference type="Google" id="ProtNLM"/>
    </source>
</evidence>
<dbReference type="AlphaFoldDB" id="A0A5V0SW06"/>
<dbReference type="InterPro" id="IPR025140">
    <property type="entry name" value="Holin_2-3"/>
</dbReference>
<dbReference type="Pfam" id="PF13272">
    <property type="entry name" value="Holin_2-3"/>
    <property type="match status" value="2"/>
</dbReference>
<sequence>MSLLHKVRHQRLRNWIFLAVALLAAIAVISPEQLGVTLYKLSLVSIAAILGYHLDRALFPYASPGSYLTENWKTREAKKRSTGNNSHSDAPPPLPHGCEGRVEFPVSHGYELIFAAVLLRRALIVAAICIGVTMGL</sequence>
<feature type="transmembrane region" description="Helical" evidence="1">
    <location>
        <begin position="12"/>
        <end position="30"/>
    </location>
</feature>
<reference evidence="2" key="1">
    <citation type="submission" date="2018-07" db="EMBL/GenBank/DDBJ databases">
        <authorList>
            <consortium name="PulseNet: The National Subtyping Network for Foodborne Disease Surveillance"/>
            <person name="Tarr C.L."/>
            <person name="Trees E."/>
            <person name="Katz L.S."/>
            <person name="Carleton-Romer H.A."/>
            <person name="Stroika S."/>
            <person name="Kucerova Z."/>
            <person name="Roache K.F."/>
            <person name="Sabol A.L."/>
            <person name="Besser J."/>
            <person name="Gerner-Smidt P."/>
        </authorList>
    </citation>
    <scope>NUCLEOTIDE SEQUENCE</scope>
    <source>
        <strain evidence="2">PNUSAS016316</strain>
    </source>
</reference>
<gene>
    <name evidence="2" type="ORF">CEZ54_14740</name>
</gene>
<accession>A0A5V0SW06</accession>
<organism evidence="2">
    <name type="scientific">Salmonella enterica</name>
    <name type="common">Salmonella choleraesuis</name>
    <dbReference type="NCBI Taxonomy" id="28901"/>
    <lineage>
        <taxon>Bacteria</taxon>
        <taxon>Pseudomonadati</taxon>
        <taxon>Pseudomonadota</taxon>
        <taxon>Gammaproteobacteria</taxon>
        <taxon>Enterobacterales</taxon>
        <taxon>Enterobacteriaceae</taxon>
        <taxon>Salmonella</taxon>
    </lineage>
</organism>
<dbReference type="EMBL" id="AAGWTA010000019">
    <property type="protein sequence ID" value="EBS8258355.1"/>
    <property type="molecule type" value="Genomic_DNA"/>
</dbReference>
<comment type="caution">
    <text evidence="2">The sequence shown here is derived from an EMBL/GenBank/DDBJ whole genome shotgun (WGS) entry which is preliminary data.</text>
</comment>
<name>A0A5V0SW06_SALER</name>